<evidence type="ECO:0000256" key="9">
    <source>
        <dbReference type="SAM" id="Phobius"/>
    </source>
</evidence>
<keyword evidence="5 8" id="KW-0812">Transmembrane</keyword>
<evidence type="ECO:0000313" key="13">
    <source>
        <dbReference type="Proteomes" id="UP000275027"/>
    </source>
</evidence>
<dbReference type="PRINTS" id="PR00783">
    <property type="entry name" value="MINTRINSICP"/>
</dbReference>
<dbReference type="InterPro" id="IPR022357">
    <property type="entry name" value="MIP_CS"/>
</dbReference>
<dbReference type="InterPro" id="IPR023271">
    <property type="entry name" value="Aquaporin-like"/>
</dbReference>
<gene>
    <name evidence="10" type="ORF">B0G92_2495</name>
    <name evidence="11" type="ORF">CLV50_1555</name>
</gene>
<feature type="transmembrane region" description="Helical" evidence="9">
    <location>
        <begin position="171"/>
        <end position="191"/>
    </location>
</feature>
<evidence type="ECO:0000256" key="8">
    <source>
        <dbReference type="RuleBase" id="RU000477"/>
    </source>
</evidence>
<keyword evidence="3 8" id="KW-0813">Transport</keyword>
<dbReference type="RefSeq" id="WP_101472412.1">
    <property type="nucleotide sequence ID" value="NZ_PJND01000008.1"/>
</dbReference>
<feature type="transmembrane region" description="Helical" evidence="9">
    <location>
        <begin position="217"/>
        <end position="237"/>
    </location>
</feature>
<dbReference type="EMBL" id="RCCB01000011">
    <property type="protein sequence ID" value="RLJ30151.1"/>
    <property type="molecule type" value="Genomic_DNA"/>
</dbReference>
<dbReference type="GO" id="GO:0015250">
    <property type="term" value="F:water channel activity"/>
    <property type="evidence" value="ECO:0007669"/>
    <property type="project" value="TreeGrafter"/>
</dbReference>
<feature type="transmembrane region" description="Helical" evidence="9">
    <location>
        <begin position="20"/>
        <end position="43"/>
    </location>
</feature>
<comment type="caution">
    <text evidence="11">The sequence shown here is derived from an EMBL/GenBank/DDBJ whole genome shotgun (WGS) entry which is preliminary data.</text>
</comment>
<feature type="transmembrane region" description="Helical" evidence="9">
    <location>
        <begin position="142"/>
        <end position="164"/>
    </location>
</feature>
<reference evidence="11 13" key="2">
    <citation type="submission" date="2018-10" db="EMBL/GenBank/DDBJ databases">
        <title>Genomic Encyclopedia of Archaeal and Bacterial Type Strains, Phase II (KMG-II): from individual species to whole genera.</title>
        <authorList>
            <person name="Goeker M."/>
        </authorList>
    </citation>
    <scope>NUCLEOTIDE SEQUENCE [LARGE SCALE GENOMIC DNA]</scope>
    <source>
        <strain evidence="11 13">DSM 21886</strain>
    </source>
</reference>
<keyword evidence="6 9" id="KW-1133">Transmembrane helix</keyword>
<feature type="transmembrane region" description="Helical" evidence="9">
    <location>
        <begin position="49"/>
        <end position="71"/>
    </location>
</feature>
<dbReference type="Gene3D" id="1.20.1080.10">
    <property type="entry name" value="Glycerol uptake facilitator protein"/>
    <property type="match status" value="1"/>
</dbReference>
<evidence type="ECO:0000256" key="1">
    <source>
        <dbReference type="ARBA" id="ARBA00004651"/>
    </source>
</evidence>
<dbReference type="Proteomes" id="UP000275027">
    <property type="component" value="Unassembled WGS sequence"/>
</dbReference>
<evidence type="ECO:0000256" key="2">
    <source>
        <dbReference type="ARBA" id="ARBA00006175"/>
    </source>
</evidence>
<evidence type="ECO:0000313" key="12">
    <source>
        <dbReference type="Proteomes" id="UP000233767"/>
    </source>
</evidence>
<accession>A0A497UH23</accession>
<keyword evidence="4" id="KW-1003">Cell membrane</keyword>
<feature type="transmembrane region" description="Helical" evidence="9">
    <location>
        <begin position="97"/>
        <end position="119"/>
    </location>
</feature>
<dbReference type="InterPro" id="IPR034294">
    <property type="entry name" value="Aquaporin_transptr"/>
</dbReference>
<proteinExistence type="inferred from homology"/>
<reference evidence="10 12" key="1">
    <citation type="submission" date="2017-12" db="EMBL/GenBank/DDBJ databases">
        <title>Genomic Encyclopedia of Type Strains, Phase III (KMG-III): the genomes of soil and plant-associated and newly described type strains.</title>
        <authorList>
            <person name="Whitman W."/>
        </authorList>
    </citation>
    <scope>NUCLEOTIDE SEQUENCE [LARGE SCALE GENOMIC DNA]</scope>
    <source>
        <strain evidence="10 12">IP-10</strain>
    </source>
</reference>
<dbReference type="Pfam" id="PF00230">
    <property type="entry name" value="MIP"/>
    <property type="match status" value="1"/>
</dbReference>
<dbReference type="PROSITE" id="PS00221">
    <property type="entry name" value="MIP"/>
    <property type="match status" value="1"/>
</dbReference>
<sequence length="243" mass="26763">MSLPTFASGHKKMFAKVQLVSILAEFAGTFLLTFFVVAGMLIPFFQDNFFNQLLLCLSIGILTFLATFFFYPISGSHYNPAISVGFFIANRIGFNRLIAYTCMHVAGGILATFLGFYLFSQKGGTISGMFIKPTVLGYEEGLMLSTVCQSVLMFIILLLFLGLTYLKKSKLYVASIMAITVFMANFVNMSITNYPLNPAVTAAELLIYGNHEAIEALSLWLSPFAGAGLAGIIYYITFIRPIN</sequence>
<evidence type="ECO:0000256" key="3">
    <source>
        <dbReference type="ARBA" id="ARBA00022448"/>
    </source>
</evidence>
<dbReference type="InterPro" id="IPR000425">
    <property type="entry name" value="MIP"/>
</dbReference>
<dbReference type="PANTHER" id="PTHR19139">
    <property type="entry name" value="AQUAPORIN TRANSPORTER"/>
    <property type="match status" value="1"/>
</dbReference>
<evidence type="ECO:0000256" key="4">
    <source>
        <dbReference type="ARBA" id="ARBA00022475"/>
    </source>
</evidence>
<comment type="subcellular location">
    <subcellularLocation>
        <location evidence="1">Cell membrane</location>
        <topology evidence="1">Multi-pass membrane protein</topology>
    </subcellularLocation>
</comment>
<dbReference type="GO" id="GO:0005886">
    <property type="term" value="C:plasma membrane"/>
    <property type="evidence" value="ECO:0007669"/>
    <property type="project" value="UniProtKB-SubCell"/>
</dbReference>
<protein>
    <submittedName>
        <fullName evidence="11">Glycerol uptake facilitator-like aquaporin</fullName>
    </submittedName>
</protein>
<dbReference type="SUPFAM" id="SSF81338">
    <property type="entry name" value="Aquaporin-like"/>
    <property type="match status" value="1"/>
</dbReference>
<dbReference type="Proteomes" id="UP000233767">
    <property type="component" value="Unassembled WGS sequence"/>
</dbReference>
<evidence type="ECO:0000313" key="10">
    <source>
        <dbReference type="EMBL" id="PKW21211.1"/>
    </source>
</evidence>
<comment type="similarity">
    <text evidence="2 8">Belongs to the MIP/aquaporin (TC 1.A.8) family.</text>
</comment>
<keyword evidence="12" id="KW-1185">Reference proteome</keyword>
<evidence type="ECO:0000256" key="7">
    <source>
        <dbReference type="ARBA" id="ARBA00023136"/>
    </source>
</evidence>
<dbReference type="AlphaFoldDB" id="A0A497UH23"/>
<name>A0A497UH23_9FLAO</name>
<evidence type="ECO:0000256" key="5">
    <source>
        <dbReference type="ARBA" id="ARBA00022692"/>
    </source>
</evidence>
<organism evidence="11 13">
    <name type="scientific">Flavobacterium lindanitolerans</name>
    <dbReference type="NCBI Taxonomy" id="428988"/>
    <lineage>
        <taxon>Bacteria</taxon>
        <taxon>Pseudomonadati</taxon>
        <taxon>Bacteroidota</taxon>
        <taxon>Flavobacteriia</taxon>
        <taxon>Flavobacteriales</taxon>
        <taxon>Flavobacteriaceae</taxon>
        <taxon>Flavobacterium</taxon>
    </lineage>
</organism>
<evidence type="ECO:0000313" key="11">
    <source>
        <dbReference type="EMBL" id="RLJ30151.1"/>
    </source>
</evidence>
<evidence type="ECO:0000256" key="6">
    <source>
        <dbReference type="ARBA" id="ARBA00022989"/>
    </source>
</evidence>
<dbReference type="PANTHER" id="PTHR19139:SF199">
    <property type="entry name" value="MIP17260P"/>
    <property type="match status" value="1"/>
</dbReference>
<keyword evidence="7 9" id="KW-0472">Membrane</keyword>
<dbReference type="EMBL" id="PJND01000008">
    <property type="protein sequence ID" value="PKW21211.1"/>
    <property type="molecule type" value="Genomic_DNA"/>
</dbReference>